<dbReference type="OMA" id="KPYPSIP"/>
<keyword evidence="2 3" id="KW-0694">RNA-binding</keyword>
<protein>
    <recommendedName>
        <fullName evidence="6">RRM domain-containing protein</fullName>
    </recommendedName>
</protein>
<dbReference type="Proteomes" id="UP000318571">
    <property type="component" value="Chromosome 3"/>
</dbReference>
<keyword evidence="1" id="KW-0677">Repeat</keyword>
<sequence length="486" mass="50372">MCSGSAECPPQYQDTSRGCAFVTFSSRQCAITAIKAMHHSQTMEGCSSPIVVKFADTQKEKEQKKVQQLQSNLWTLSAAGLAATPPAPAAPSIPSIIPQQYMAALQMQALNGANHGAMSNSATLHQPTAQHLSALSATNGLHTNNYLALHQLLAAGAQQQQQQQQQQHPQSHQPGLTNGIPSGPATQVNLTSMYQTHPQAGASLSVTSAPSNMANAGMFPAHQVNSNTGNVTVTGANSTSDLAFQGLVGLPAMANGTQQALSPMSIANLSSLAALSSTNPAAAIAALQAAYQNQGLSPQNIPTSQQNSPLANVGLLNSPNVGATAVNPLGVMARPATLSSATTPTASSQIQISTGIPSVFSSPLSTCNTNVISTGTPGTAPSPPASGTLAGLKQHEGPDGANLFIYHLPQEFSDSDLLQTFNPFGTVVSAKVFIDKQTNLSKCFGFVSYDNSMSALAAIQAMNGFQVGTKRLKVQLKRSRDASKPY</sequence>
<dbReference type="InterPro" id="IPR000504">
    <property type="entry name" value="RRM_dom"/>
</dbReference>
<dbReference type="InterPro" id="IPR035979">
    <property type="entry name" value="RBD_domain_sf"/>
</dbReference>
<evidence type="ECO:0000313" key="7">
    <source>
        <dbReference type="EMBL" id="TRY73125.1"/>
    </source>
</evidence>
<dbReference type="Pfam" id="PF00076">
    <property type="entry name" value="RRM_1"/>
    <property type="match status" value="1"/>
</dbReference>
<evidence type="ECO:0000256" key="5">
    <source>
        <dbReference type="SAM" id="MobiDB-lite"/>
    </source>
</evidence>
<evidence type="ECO:0000256" key="3">
    <source>
        <dbReference type="PROSITE-ProRule" id="PRU00176"/>
    </source>
</evidence>
<dbReference type="Gene3D" id="3.30.70.330">
    <property type="match status" value="2"/>
</dbReference>
<dbReference type="FunFam" id="3.30.70.330:FF:000016">
    <property type="entry name" value="CUGBP Elav-like family member 1 isoform 2"/>
    <property type="match status" value="1"/>
</dbReference>
<evidence type="ECO:0000256" key="1">
    <source>
        <dbReference type="ARBA" id="ARBA00022737"/>
    </source>
</evidence>
<keyword evidence="8" id="KW-1185">Reference proteome</keyword>
<evidence type="ECO:0000313" key="8">
    <source>
        <dbReference type="Proteomes" id="UP000318571"/>
    </source>
</evidence>
<dbReference type="GO" id="GO:0003723">
    <property type="term" value="F:RNA binding"/>
    <property type="evidence" value="ECO:0007669"/>
    <property type="project" value="UniProtKB-UniRule"/>
</dbReference>
<proteinExistence type="predicted"/>
<evidence type="ECO:0000256" key="4">
    <source>
        <dbReference type="SAM" id="Coils"/>
    </source>
</evidence>
<gene>
    <name evidence="7" type="ORF">TCAL_02529</name>
</gene>
<organism evidence="7 8">
    <name type="scientific">Tigriopus californicus</name>
    <name type="common">Marine copepod</name>
    <dbReference type="NCBI Taxonomy" id="6832"/>
    <lineage>
        <taxon>Eukaryota</taxon>
        <taxon>Metazoa</taxon>
        <taxon>Ecdysozoa</taxon>
        <taxon>Arthropoda</taxon>
        <taxon>Crustacea</taxon>
        <taxon>Multicrustacea</taxon>
        <taxon>Hexanauplia</taxon>
        <taxon>Copepoda</taxon>
        <taxon>Harpacticoida</taxon>
        <taxon>Harpacticidae</taxon>
        <taxon>Tigriopus</taxon>
    </lineage>
</organism>
<accession>A0A553P611</accession>
<feature type="domain" description="RRM" evidence="6">
    <location>
        <begin position="401"/>
        <end position="479"/>
    </location>
</feature>
<comment type="caution">
    <text evidence="7">The sequence shown here is derived from an EMBL/GenBank/DDBJ whole genome shotgun (WGS) entry which is preliminary data.</text>
</comment>
<reference evidence="7 8" key="1">
    <citation type="journal article" date="2018" name="Nat. Ecol. Evol.">
        <title>Genomic signatures of mitonuclear coevolution across populations of Tigriopus californicus.</title>
        <authorList>
            <person name="Barreto F.S."/>
            <person name="Watson E.T."/>
            <person name="Lima T.G."/>
            <person name="Willett C.S."/>
            <person name="Edmands S."/>
            <person name="Li W."/>
            <person name="Burton R.S."/>
        </authorList>
    </citation>
    <scope>NUCLEOTIDE SEQUENCE [LARGE SCALE GENOMIC DNA]</scope>
    <source>
        <strain evidence="7 8">San Diego</strain>
    </source>
</reference>
<evidence type="ECO:0000259" key="6">
    <source>
        <dbReference type="PROSITE" id="PS50102"/>
    </source>
</evidence>
<feature type="coiled-coil region" evidence="4">
    <location>
        <begin position="52"/>
        <end position="79"/>
    </location>
</feature>
<dbReference type="SUPFAM" id="SSF54928">
    <property type="entry name" value="RNA-binding domain, RBD"/>
    <property type="match status" value="1"/>
</dbReference>
<dbReference type="SMART" id="SM00360">
    <property type="entry name" value="RRM"/>
    <property type="match status" value="1"/>
</dbReference>
<evidence type="ECO:0000256" key="2">
    <source>
        <dbReference type="ARBA" id="ARBA00022884"/>
    </source>
</evidence>
<dbReference type="EMBL" id="VCGU01000007">
    <property type="protein sequence ID" value="TRY73125.1"/>
    <property type="molecule type" value="Genomic_DNA"/>
</dbReference>
<name>A0A553P611_TIGCA</name>
<dbReference type="PANTHER" id="PTHR24012">
    <property type="entry name" value="RNA BINDING PROTEIN"/>
    <property type="match status" value="1"/>
</dbReference>
<dbReference type="STRING" id="6832.A0A553P611"/>
<dbReference type="InterPro" id="IPR012677">
    <property type="entry name" value="Nucleotide-bd_a/b_plait_sf"/>
</dbReference>
<dbReference type="PROSITE" id="PS50102">
    <property type="entry name" value="RRM"/>
    <property type="match status" value="1"/>
</dbReference>
<dbReference type="AlphaFoldDB" id="A0A553P611"/>
<keyword evidence="4" id="KW-0175">Coiled coil</keyword>
<feature type="region of interest" description="Disordered" evidence="5">
    <location>
        <begin position="157"/>
        <end position="187"/>
    </location>
</feature>
<feature type="compositionally biased region" description="Low complexity" evidence="5">
    <location>
        <begin position="157"/>
        <end position="176"/>
    </location>
</feature>